<dbReference type="GO" id="GO:0045806">
    <property type="term" value="P:negative regulation of endocytosis"/>
    <property type="evidence" value="ECO:0007669"/>
    <property type="project" value="TreeGrafter"/>
</dbReference>
<keyword evidence="7" id="KW-0399">Innate immunity</keyword>
<evidence type="ECO:0000256" key="4">
    <source>
        <dbReference type="ARBA" id="ARBA00022490"/>
    </source>
</evidence>
<evidence type="ECO:0000256" key="2">
    <source>
        <dbReference type="ARBA" id="ARBA00004496"/>
    </source>
</evidence>
<accession>A0A8T2KQK6</accession>
<organism evidence="21 22">
    <name type="scientific">Astyanax mexicanus</name>
    <name type="common">Blind cave fish</name>
    <name type="synonym">Astyanax fasciatus mexicanus</name>
    <dbReference type="NCBI Taxonomy" id="7994"/>
    <lineage>
        <taxon>Eukaryota</taxon>
        <taxon>Metazoa</taxon>
        <taxon>Chordata</taxon>
        <taxon>Craniata</taxon>
        <taxon>Vertebrata</taxon>
        <taxon>Euteleostomi</taxon>
        <taxon>Actinopterygii</taxon>
        <taxon>Neopterygii</taxon>
        <taxon>Teleostei</taxon>
        <taxon>Ostariophysi</taxon>
        <taxon>Characiformes</taxon>
        <taxon>Characoidei</taxon>
        <taxon>Acestrorhamphidae</taxon>
        <taxon>Acestrorhamphinae</taxon>
        <taxon>Astyanax</taxon>
    </lineage>
</organism>
<keyword evidence="14" id="KW-0389">IgE-binding protein</keyword>
<evidence type="ECO:0000256" key="5">
    <source>
        <dbReference type="ARBA" id="ARBA00022525"/>
    </source>
</evidence>
<dbReference type="InterPro" id="IPR011029">
    <property type="entry name" value="DEATH-like_dom_sf"/>
</dbReference>
<dbReference type="GO" id="GO:0090280">
    <property type="term" value="P:positive regulation of calcium ion import"/>
    <property type="evidence" value="ECO:0007669"/>
    <property type="project" value="TreeGrafter"/>
</dbReference>
<dbReference type="InterPro" id="IPR001079">
    <property type="entry name" value="Galectin_CRD"/>
</dbReference>
<keyword evidence="8" id="KW-0507">mRNA processing</keyword>
<keyword evidence="18" id="KW-0539">Nucleus</keyword>
<evidence type="ECO:0000256" key="10">
    <source>
        <dbReference type="ARBA" id="ARBA00022734"/>
    </source>
</evidence>
<evidence type="ECO:0000313" key="21">
    <source>
        <dbReference type="EMBL" id="KAG9261628.1"/>
    </source>
</evidence>
<evidence type="ECO:0000256" key="14">
    <source>
        <dbReference type="ARBA" id="ARBA00022972"/>
    </source>
</evidence>
<dbReference type="PROSITE" id="PS51304">
    <property type="entry name" value="GALECTIN"/>
    <property type="match status" value="2"/>
</dbReference>
<feature type="domain" description="Galectin" evidence="20">
    <location>
        <begin position="236"/>
        <end position="368"/>
    </location>
</feature>
<dbReference type="GO" id="GO:0030154">
    <property type="term" value="P:cell differentiation"/>
    <property type="evidence" value="ECO:0007669"/>
    <property type="project" value="UniProtKB-KW"/>
</dbReference>
<keyword evidence="4" id="KW-0963">Cytoplasm</keyword>
<keyword evidence="15" id="KW-0007">Acetylation</keyword>
<keyword evidence="16" id="KW-1015">Disulfide bond</keyword>
<evidence type="ECO:0000313" key="22">
    <source>
        <dbReference type="Proteomes" id="UP000752171"/>
    </source>
</evidence>
<dbReference type="GO" id="GO:0002548">
    <property type="term" value="P:monocyte chemotaxis"/>
    <property type="evidence" value="ECO:0007669"/>
    <property type="project" value="TreeGrafter"/>
</dbReference>
<dbReference type="GO" id="GO:2001237">
    <property type="term" value="P:negative regulation of extrinsic apoptotic signaling pathway"/>
    <property type="evidence" value="ECO:0007669"/>
    <property type="project" value="TreeGrafter"/>
</dbReference>
<dbReference type="Gene3D" id="2.60.120.200">
    <property type="match status" value="2"/>
</dbReference>
<evidence type="ECO:0000256" key="8">
    <source>
        <dbReference type="ARBA" id="ARBA00022664"/>
    </source>
</evidence>
<dbReference type="GO" id="GO:0005615">
    <property type="term" value="C:extracellular space"/>
    <property type="evidence" value="ECO:0007669"/>
    <property type="project" value="TreeGrafter"/>
</dbReference>
<keyword evidence="6" id="KW-0597">Phosphoprotein</keyword>
<reference evidence="21 22" key="1">
    <citation type="submission" date="2021-07" db="EMBL/GenBank/DDBJ databases">
        <authorList>
            <person name="Imarazene B."/>
            <person name="Zahm M."/>
            <person name="Klopp C."/>
            <person name="Cabau C."/>
            <person name="Beille S."/>
            <person name="Jouanno E."/>
            <person name="Castinel A."/>
            <person name="Lluch J."/>
            <person name="Gil L."/>
            <person name="Kuchtly C."/>
            <person name="Lopez Roques C."/>
            <person name="Donnadieu C."/>
            <person name="Parrinello H."/>
            <person name="Journot L."/>
            <person name="Du K."/>
            <person name="Schartl M."/>
            <person name="Retaux S."/>
            <person name="Guiguen Y."/>
        </authorList>
    </citation>
    <scope>NUCLEOTIDE SEQUENCE [LARGE SCALE GENOMIC DNA]</scope>
    <source>
        <strain evidence="21">Pach_M1</strain>
        <tissue evidence="21">Testis</tissue>
    </source>
</reference>
<dbReference type="SMART" id="SM00908">
    <property type="entry name" value="Gal-bind_lectin"/>
    <property type="match status" value="2"/>
</dbReference>
<keyword evidence="11" id="KW-0677">Repeat</keyword>
<keyword evidence="5" id="KW-0964">Secreted</keyword>
<dbReference type="EMBL" id="JAICCE010000022">
    <property type="protein sequence ID" value="KAG9261628.1"/>
    <property type="molecule type" value="Genomic_DNA"/>
</dbReference>
<protein>
    <recommendedName>
        <fullName evidence="19">Galectin</fullName>
    </recommendedName>
</protein>
<evidence type="ECO:0000256" key="12">
    <source>
        <dbReference type="ARBA" id="ARBA00022782"/>
    </source>
</evidence>
<keyword evidence="13" id="KW-0391">Immunity</keyword>
<name>A0A8T2KQK6_ASTMX</name>
<dbReference type="GO" id="GO:0030593">
    <property type="term" value="P:neutrophil chemotaxis"/>
    <property type="evidence" value="ECO:0007669"/>
    <property type="project" value="TreeGrafter"/>
</dbReference>
<dbReference type="CDD" id="cd00070">
    <property type="entry name" value="GLECT"/>
    <property type="match status" value="2"/>
</dbReference>
<dbReference type="GO" id="GO:0006397">
    <property type="term" value="P:mRNA processing"/>
    <property type="evidence" value="ECO:0007669"/>
    <property type="project" value="UniProtKB-KW"/>
</dbReference>
<evidence type="ECO:0000256" key="19">
    <source>
        <dbReference type="RuleBase" id="RU102079"/>
    </source>
</evidence>
<keyword evidence="17" id="KW-0508">mRNA splicing</keyword>
<evidence type="ECO:0000256" key="18">
    <source>
        <dbReference type="ARBA" id="ARBA00023242"/>
    </source>
</evidence>
<dbReference type="OrthoDB" id="6251307at2759"/>
<proteinExistence type="predicted"/>
<dbReference type="GO" id="GO:0048245">
    <property type="term" value="P:eosinophil chemotaxis"/>
    <property type="evidence" value="ECO:0007669"/>
    <property type="project" value="TreeGrafter"/>
</dbReference>
<evidence type="ECO:0000256" key="3">
    <source>
        <dbReference type="ARBA" id="ARBA00004613"/>
    </source>
</evidence>
<dbReference type="Pfam" id="PF00337">
    <property type="entry name" value="Gal-bind_lectin"/>
    <property type="match status" value="2"/>
</dbReference>
<comment type="caution">
    <text evidence="21">The sequence shown here is derived from an EMBL/GenBank/DDBJ whole genome shotgun (WGS) entry which is preliminary data.</text>
</comment>
<dbReference type="SUPFAM" id="SSF49899">
    <property type="entry name" value="Concanavalin A-like lectins/glucanases"/>
    <property type="match status" value="2"/>
</dbReference>
<evidence type="ECO:0000256" key="15">
    <source>
        <dbReference type="ARBA" id="ARBA00022990"/>
    </source>
</evidence>
<keyword evidence="10 19" id="KW-0430">Lectin</keyword>
<evidence type="ECO:0000256" key="7">
    <source>
        <dbReference type="ARBA" id="ARBA00022588"/>
    </source>
</evidence>
<evidence type="ECO:0000256" key="17">
    <source>
        <dbReference type="ARBA" id="ARBA00023187"/>
    </source>
</evidence>
<dbReference type="InterPro" id="IPR013320">
    <property type="entry name" value="ConA-like_dom_sf"/>
</dbReference>
<gene>
    <name evidence="21" type="primary">LGALS4</name>
    <name evidence="21" type="ORF">AMEX_G25213</name>
</gene>
<evidence type="ECO:0000256" key="1">
    <source>
        <dbReference type="ARBA" id="ARBA00004123"/>
    </source>
</evidence>
<keyword evidence="9" id="KW-0747">Spliceosome</keyword>
<evidence type="ECO:0000256" key="16">
    <source>
        <dbReference type="ARBA" id="ARBA00023157"/>
    </source>
</evidence>
<comment type="subcellular location">
    <subcellularLocation>
        <location evidence="2">Cytoplasm</location>
    </subcellularLocation>
    <subcellularLocation>
        <location evidence="1">Nucleus</location>
    </subcellularLocation>
    <subcellularLocation>
        <location evidence="3">Secreted</location>
    </subcellularLocation>
</comment>
<dbReference type="GO" id="GO:0005681">
    <property type="term" value="C:spliceosomal complex"/>
    <property type="evidence" value="ECO:0007669"/>
    <property type="project" value="UniProtKB-KW"/>
</dbReference>
<dbReference type="GO" id="GO:0050918">
    <property type="term" value="P:positive chemotaxis"/>
    <property type="evidence" value="ECO:0007669"/>
    <property type="project" value="TreeGrafter"/>
</dbReference>
<evidence type="ECO:0000259" key="20">
    <source>
        <dbReference type="PROSITE" id="PS51304"/>
    </source>
</evidence>
<evidence type="ECO:0000256" key="11">
    <source>
        <dbReference type="ARBA" id="ARBA00022737"/>
    </source>
</evidence>
<dbReference type="PANTHER" id="PTHR11346">
    <property type="entry name" value="GALECTIN"/>
    <property type="match status" value="1"/>
</dbReference>
<dbReference type="GO" id="GO:0008380">
    <property type="term" value="P:RNA splicing"/>
    <property type="evidence" value="ECO:0007669"/>
    <property type="project" value="UniProtKB-KW"/>
</dbReference>
<dbReference type="GO" id="GO:0019863">
    <property type="term" value="F:IgE binding"/>
    <property type="evidence" value="ECO:0007669"/>
    <property type="project" value="UniProtKB-KW"/>
</dbReference>
<keyword evidence="12" id="KW-0221">Differentiation</keyword>
<feature type="domain" description="Galectin" evidence="20">
    <location>
        <begin position="95"/>
        <end position="226"/>
    </location>
</feature>
<dbReference type="GO" id="GO:0045087">
    <property type="term" value="P:innate immune response"/>
    <property type="evidence" value="ECO:0007669"/>
    <property type="project" value="UniProtKB-KW"/>
</dbReference>
<dbReference type="PANTHER" id="PTHR11346:SF26">
    <property type="entry name" value="GALECTIN-3"/>
    <property type="match status" value="1"/>
</dbReference>
<dbReference type="GO" id="GO:0005737">
    <property type="term" value="C:cytoplasm"/>
    <property type="evidence" value="ECO:0007669"/>
    <property type="project" value="UniProtKB-SubCell"/>
</dbReference>
<dbReference type="GO" id="GO:0001772">
    <property type="term" value="C:immunological synapse"/>
    <property type="evidence" value="ECO:0007669"/>
    <property type="project" value="TreeGrafter"/>
</dbReference>
<sequence length="368" mass="41607">MADVPSVGEVLQKVLENLNAEDLQVLQKRLVPGVKPEVGVVVGSTVQVTVREVVQAYGEKDAVEVLEKNLKTMNHSYLAQSLSGIKGSLHPEVPYEQVLYEGLQNTTIITVHGQAKDDDEKFHINLYKGSDIAFHFNPRFNQDGKQVLVRNSLIRDVWGPEETDLSSPFPFTPGNAFEVKILCTDADYRVKVDKKPLLNFTHRIKEMNQIRKLSVNGVLLDRVTISPLPLWITTPSTYVLNDVISGKKTITIPLHVKPNAKKFTIDVMKDEDILFHFKPYFSDGGKERVIVRNSLIGGVWGSEERETPSFSFEHGKSYLVKILCTDKEFKVYSGNAHLLNFTYRGFDITTINKITVLHDVITWDIRVE</sequence>
<dbReference type="Gene3D" id="1.10.533.10">
    <property type="entry name" value="Death Domain, Fas"/>
    <property type="match status" value="1"/>
</dbReference>
<evidence type="ECO:0000256" key="9">
    <source>
        <dbReference type="ARBA" id="ARBA00022728"/>
    </source>
</evidence>
<dbReference type="SMART" id="SM00276">
    <property type="entry name" value="GLECT"/>
    <property type="match status" value="2"/>
</dbReference>
<evidence type="ECO:0000256" key="13">
    <source>
        <dbReference type="ARBA" id="ARBA00022859"/>
    </source>
</evidence>
<evidence type="ECO:0000256" key="6">
    <source>
        <dbReference type="ARBA" id="ARBA00022553"/>
    </source>
</evidence>
<dbReference type="GO" id="GO:0048246">
    <property type="term" value="P:macrophage chemotaxis"/>
    <property type="evidence" value="ECO:0007669"/>
    <property type="project" value="TreeGrafter"/>
</dbReference>
<dbReference type="InterPro" id="IPR044156">
    <property type="entry name" value="Galectin-like"/>
</dbReference>
<dbReference type="GO" id="GO:0043236">
    <property type="term" value="F:laminin binding"/>
    <property type="evidence" value="ECO:0007669"/>
    <property type="project" value="TreeGrafter"/>
</dbReference>
<dbReference type="AlphaFoldDB" id="A0A8T2KQK6"/>
<dbReference type="GO" id="GO:0048030">
    <property type="term" value="F:disaccharide binding"/>
    <property type="evidence" value="ECO:0007669"/>
    <property type="project" value="TreeGrafter"/>
</dbReference>
<dbReference type="Proteomes" id="UP000752171">
    <property type="component" value="Unassembled WGS sequence"/>
</dbReference>